<protein>
    <submittedName>
        <fullName evidence="6">Alpha-aminoadipate--LysW ligase LysX</fullName>
        <ecNumber evidence="6">6.3.2.-</ecNumber>
    </submittedName>
</protein>
<dbReference type="Pfam" id="PF08443">
    <property type="entry name" value="RimK"/>
    <property type="match status" value="1"/>
</dbReference>
<dbReference type="InterPro" id="IPR011761">
    <property type="entry name" value="ATP-grasp"/>
</dbReference>
<dbReference type="Proteomes" id="UP000319557">
    <property type="component" value="Chromosome"/>
</dbReference>
<dbReference type="PANTHER" id="PTHR21621:SF0">
    <property type="entry name" value="BETA-CITRYLGLUTAMATE SYNTHASE B-RELATED"/>
    <property type="match status" value="1"/>
</dbReference>
<keyword evidence="7" id="KW-1185">Reference proteome</keyword>
<dbReference type="Gene3D" id="3.40.50.20">
    <property type="match status" value="1"/>
</dbReference>
<dbReference type="SUPFAM" id="SSF56059">
    <property type="entry name" value="Glutathione synthetase ATP-binding domain-like"/>
    <property type="match status" value="1"/>
</dbReference>
<feature type="domain" description="ATP-grasp" evidence="5">
    <location>
        <begin position="108"/>
        <end position="288"/>
    </location>
</feature>
<name>A0A517M398_9BACT</name>
<dbReference type="PANTHER" id="PTHR21621">
    <property type="entry name" value="RIBOSOMAL PROTEIN S6 MODIFICATION PROTEIN"/>
    <property type="match status" value="1"/>
</dbReference>
<dbReference type="NCBIfam" id="TIGR00768">
    <property type="entry name" value="rimK_fam"/>
    <property type="match status" value="1"/>
</dbReference>
<dbReference type="Gene3D" id="3.30.1490.20">
    <property type="entry name" value="ATP-grasp fold, A domain"/>
    <property type="match status" value="1"/>
</dbReference>
<dbReference type="GO" id="GO:0018169">
    <property type="term" value="F:ribosomal S6-glutamic acid ligase activity"/>
    <property type="evidence" value="ECO:0007669"/>
    <property type="project" value="TreeGrafter"/>
</dbReference>
<evidence type="ECO:0000259" key="5">
    <source>
        <dbReference type="PROSITE" id="PS50975"/>
    </source>
</evidence>
<dbReference type="GO" id="GO:0005524">
    <property type="term" value="F:ATP binding"/>
    <property type="evidence" value="ECO:0007669"/>
    <property type="project" value="UniProtKB-UniRule"/>
</dbReference>
<keyword evidence="3 4" id="KW-0067">ATP-binding</keyword>
<dbReference type="GO" id="GO:0046872">
    <property type="term" value="F:metal ion binding"/>
    <property type="evidence" value="ECO:0007669"/>
    <property type="project" value="UniProtKB-KW"/>
</dbReference>
<dbReference type="OrthoDB" id="9786585at2"/>
<evidence type="ECO:0000256" key="1">
    <source>
        <dbReference type="ARBA" id="ARBA00022723"/>
    </source>
</evidence>
<evidence type="ECO:0000313" key="6">
    <source>
        <dbReference type="EMBL" id="QDS89348.1"/>
    </source>
</evidence>
<proteinExistence type="predicted"/>
<dbReference type="AlphaFoldDB" id="A0A517M398"/>
<gene>
    <name evidence="6" type="primary">lysX_1</name>
    <name evidence="6" type="ORF">EC9_35470</name>
</gene>
<dbReference type="InterPro" id="IPR013651">
    <property type="entry name" value="ATP-grasp_RimK-type"/>
</dbReference>
<dbReference type="Gene3D" id="3.30.470.20">
    <property type="entry name" value="ATP-grasp fold, B domain"/>
    <property type="match status" value="1"/>
</dbReference>
<dbReference type="KEGG" id="ruv:EC9_35470"/>
<evidence type="ECO:0000256" key="2">
    <source>
        <dbReference type="ARBA" id="ARBA00022741"/>
    </source>
</evidence>
<reference evidence="6 7" key="1">
    <citation type="submission" date="2019-02" db="EMBL/GenBank/DDBJ databases">
        <title>Deep-cultivation of Planctomycetes and their phenomic and genomic characterization uncovers novel biology.</title>
        <authorList>
            <person name="Wiegand S."/>
            <person name="Jogler M."/>
            <person name="Boedeker C."/>
            <person name="Pinto D."/>
            <person name="Vollmers J."/>
            <person name="Rivas-Marin E."/>
            <person name="Kohn T."/>
            <person name="Peeters S.H."/>
            <person name="Heuer A."/>
            <person name="Rast P."/>
            <person name="Oberbeckmann S."/>
            <person name="Bunk B."/>
            <person name="Jeske O."/>
            <person name="Meyerdierks A."/>
            <person name="Storesund J.E."/>
            <person name="Kallscheuer N."/>
            <person name="Luecker S."/>
            <person name="Lage O.M."/>
            <person name="Pohl T."/>
            <person name="Merkel B.J."/>
            <person name="Hornburger P."/>
            <person name="Mueller R.-W."/>
            <person name="Bruemmer F."/>
            <person name="Labrenz M."/>
            <person name="Spormann A.M."/>
            <person name="Op den Camp H."/>
            <person name="Overmann J."/>
            <person name="Amann R."/>
            <person name="Jetten M.S.M."/>
            <person name="Mascher T."/>
            <person name="Medema M.H."/>
            <person name="Devos D.P."/>
            <person name="Kaster A.-K."/>
            <person name="Ovreas L."/>
            <person name="Rohde M."/>
            <person name="Galperin M.Y."/>
            <person name="Jogler C."/>
        </authorList>
    </citation>
    <scope>NUCLEOTIDE SEQUENCE [LARGE SCALE GENOMIC DNA]</scope>
    <source>
        <strain evidence="6 7">EC9</strain>
    </source>
</reference>
<keyword evidence="2 4" id="KW-0547">Nucleotide-binding</keyword>
<accession>A0A517M398</accession>
<dbReference type="GO" id="GO:0005737">
    <property type="term" value="C:cytoplasm"/>
    <property type="evidence" value="ECO:0007669"/>
    <property type="project" value="TreeGrafter"/>
</dbReference>
<dbReference type="RefSeq" id="WP_145347017.1">
    <property type="nucleotide sequence ID" value="NZ_CP036261.1"/>
</dbReference>
<organism evidence="6 7">
    <name type="scientific">Rosistilla ulvae</name>
    <dbReference type="NCBI Taxonomy" id="1930277"/>
    <lineage>
        <taxon>Bacteria</taxon>
        <taxon>Pseudomonadati</taxon>
        <taxon>Planctomycetota</taxon>
        <taxon>Planctomycetia</taxon>
        <taxon>Pirellulales</taxon>
        <taxon>Pirellulaceae</taxon>
        <taxon>Rosistilla</taxon>
    </lineage>
</organism>
<sequence length="296" mass="32402">MKFLVLGPDRGWHANQLRTAAEKAGDSIAFTDYEALSSIVGDGDMLRCDSPAGDLHAFDVVLTRTMPLGTLEQVTFRLSILHALQESGIRVANPPRALEIAIDKYATTARLHRLGLPVPRTAVSQTRADAMAAFEQFDGPVVVKPMFGGEGRGVMRIETRELAWTTFTTLQQLGAVIYQQEYIPCNGQDLRLFVAGDLVWAVQRTNPDDWRTNVSQGACCEQVAVTEAFRQLATTVCRSLRLHVAAIDLIQDAAGRIYVLEANGVPGWKGAQSVIQENLAERIIESFRAPIPLVGS</sequence>
<evidence type="ECO:0000313" key="7">
    <source>
        <dbReference type="Proteomes" id="UP000319557"/>
    </source>
</evidence>
<keyword evidence="1" id="KW-0479">Metal-binding</keyword>
<dbReference type="EC" id="6.3.2.-" evidence="6"/>
<dbReference type="EMBL" id="CP036261">
    <property type="protein sequence ID" value="QDS89348.1"/>
    <property type="molecule type" value="Genomic_DNA"/>
</dbReference>
<dbReference type="InterPro" id="IPR013815">
    <property type="entry name" value="ATP_grasp_subdomain_1"/>
</dbReference>
<keyword evidence="6" id="KW-0436">Ligase</keyword>
<dbReference type="GO" id="GO:0009432">
    <property type="term" value="P:SOS response"/>
    <property type="evidence" value="ECO:0007669"/>
    <property type="project" value="TreeGrafter"/>
</dbReference>
<evidence type="ECO:0000256" key="3">
    <source>
        <dbReference type="ARBA" id="ARBA00022840"/>
    </source>
</evidence>
<evidence type="ECO:0000256" key="4">
    <source>
        <dbReference type="PROSITE-ProRule" id="PRU00409"/>
    </source>
</evidence>
<dbReference type="PROSITE" id="PS50975">
    <property type="entry name" value="ATP_GRASP"/>
    <property type="match status" value="1"/>
</dbReference>
<dbReference type="InterPro" id="IPR004666">
    <property type="entry name" value="Rp_bS6_RimK/Lys_biosynth_LsyX"/>
</dbReference>